<accession>A0A0V0XE88</accession>
<evidence type="ECO:0000313" key="5">
    <source>
        <dbReference type="Proteomes" id="UP000054815"/>
    </source>
</evidence>
<sequence length="46" mass="5346">MQDIDHRSPTLDENRIFFSCFTVIVIAEGLLIEEIAIIKVEIIRML</sequence>
<comment type="caution">
    <text evidence="2">The sequence shown here is derived from an EMBL/GenBank/DDBJ whole genome shotgun (WGS) entry which is preliminary data.</text>
</comment>
<dbReference type="EMBL" id="JYDU01000577">
    <property type="protein sequence ID" value="KRX85939.1"/>
    <property type="molecule type" value="Genomic_DNA"/>
</dbReference>
<dbReference type="Proteomes" id="UP000054815">
    <property type="component" value="Unassembled WGS sequence"/>
</dbReference>
<evidence type="ECO:0000313" key="3">
    <source>
        <dbReference type="EMBL" id="KRY62619.1"/>
    </source>
</evidence>
<evidence type="ECO:0000313" key="2">
    <source>
        <dbReference type="EMBL" id="KRX85939.1"/>
    </source>
</evidence>
<gene>
    <name evidence="3" type="ORF">T4A_3214</name>
    <name evidence="2" type="ORF">T4E_2945</name>
</gene>
<organism evidence="2 5">
    <name type="scientific">Trichinella pseudospiralis</name>
    <name type="common">Parasitic roundworm</name>
    <dbReference type="NCBI Taxonomy" id="6337"/>
    <lineage>
        <taxon>Eukaryota</taxon>
        <taxon>Metazoa</taxon>
        <taxon>Ecdysozoa</taxon>
        <taxon>Nematoda</taxon>
        <taxon>Enoplea</taxon>
        <taxon>Dorylaimia</taxon>
        <taxon>Trichinellida</taxon>
        <taxon>Trichinellidae</taxon>
        <taxon>Trichinella</taxon>
    </lineage>
</organism>
<feature type="transmembrane region" description="Helical" evidence="1">
    <location>
        <begin position="16"/>
        <end position="38"/>
    </location>
</feature>
<keyword evidence="1" id="KW-0472">Membrane</keyword>
<evidence type="ECO:0000313" key="4">
    <source>
        <dbReference type="Proteomes" id="UP000054632"/>
    </source>
</evidence>
<dbReference type="AlphaFoldDB" id="A0A0V0XE88"/>
<evidence type="ECO:0000256" key="1">
    <source>
        <dbReference type="SAM" id="Phobius"/>
    </source>
</evidence>
<dbReference type="Proteomes" id="UP000054632">
    <property type="component" value="Unassembled WGS sequence"/>
</dbReference>
<name>A0A0V0XE88_TRIPS</name>
<dbReference type="EMBL" id="JYDR01002057">
    <property type="protein sequence ID" value="KRY62619.1"/>
    <property type="molecule type" value="Genomic_DNA"/>
</dbReference>
<keyword evidence="1" id="KW-0812">Transmembrane</keyword>
<proteinExistence type="predicted"/>
<reference evidence="4 5" key="1">
    <citation type="submission" date="2015-01" db="EMBL/GenBank/DDBJ databases">
        <title>Evolution of Trichinella species and genotypes.</title>
        <authorList>
            <person name="Korhonen P.K."/>
            <person name="Edoardo P."/>
            <person name="Giuseppe L.R."/>
            <person name="Gasser R.B."/>
        </authorList>
    </citation>
    <scope>NUCLEOTIDE SEQUENCE [LARGE SCALE GENOMIC DNA]</scope>
    <source>
        <strain evidence="3">ISS13</strain>
        <strain evidence="2">ISS141</strain>
    </source>
</reference>
<keyword evidence="1" id="KW-1133">Transmembrane helix</keyword>
<protein>
    <submittedName>
        <fullName evidence="2">Uncharacterized protein</fullName>
    </submittedName>
</protein>